<evidence type="ECO:0008006" key="4">
    <source>
        <dbReference type="Google" id="ProtNLM"/>
    </source>
</evidence>
<organism evidence="2 3">
    <name type="scientific">Thermovibrio ammonificans (strain DSM 15698 / JCM 12110 / HB-1)</name>
    <dbReference type="NCBI Taxonomy" id="648996"/>
    <lineage>
        <taxon>Bacteria</taxon>
        <taxon>Pseudomonadati</taxon>
        <taxon>Aquificota</taxon>
        <taxon>Aquificia</taxon>
        <taxon>Desulfurobacteriales</taxon>
        <taxon>Desulfurobacteriaceae</taxon>
        <taxon>Thermovibrio</taxon>
    </lineage>
</organism>
<dbReference type="GO" id="GO:0004252">
    <property type="term" value="F:serine-type endopeptidase activity"/>
    <property type="evidence" value="ECO:0007669"/>
    <property type="project" value="InterPro"/>
</dbReference>
<keyword evidence="1" id="KW-0472">Membrane</keyword>
<feature type="transmembrane region" description="Helical" evidence="1">
    <location>
        <begin position="172"/>
        <end position="195"/>
    </location>
</feature>
<gene>
    <name evidence="2" type="ordered locus">Theam_1777</name>
</gene>
<keyword evidence="3" id="KW-1185">Reference proteome</keyword>
<feature type="transmembrane region" description="Helical" evidence="1">
    <location>
        <begin position="134"/>
        <end position="160"/>
    </location>
</feature>
<geneLocation type="plasmid" evidence="2 3">
    <name>pTHEAM01</name>
</geneLocation>
<feature type="transmembrane region" description="Helical" evidence="1">
    <location>
        <begin position="62"/>
        <end position="84"/>
    </location>
</feature>
<dbReference type="Proteomes" id="UP000006362">
    <property type="component" value="Plasmid pTHEAM01"/>
</dbReference>
<dbReference type="Gene3D" id="3.40.50.200">
    <property type="entry name" value="Peptidase S8/S53 domain"/>
    <property type="match status" value="1"/>
</dbReference>
<dbReference type="RefSeq" id="WP_013524937.1">
    <property type="nucleotide sequence ID" value="NC_014917.1"/>
</dbReference>
<keyword evidence="1" id="KW-0812">Transmembrane</keyword>
<dbReference type="OrthoDB" id="9813903at2"/>
<dbReference type="SUPFAM" id="SSF52743">
    <property type="entry name" value="Subtilisin-like"/>
    <property type="match status" value="1"/>
</dbReference>
<keyword evidence="1" id="KW-1133">Transmembrane helix</keyword>
<evidence type="ECO:0000256" key="1">
    <source>
        <dbReference type="SAM" id="Phobius"/>
    </source>
</evidence>
<sequence>MRNFTLNFKDLKQAVKSITVTAPSTIAIFVIAPMLLLILLMISFVPSINSNKNLTFLGVQLSIIWVTALSLSTSISLLFLFSPLRKVYTLLSPLLEKKTGYRKFVGFLCGYPLSGVLLLLGLSLPLAIYSESYLIHASFIAIITQFILLNALVAFSIYLLLTKKPVGEEDEYKVKCSITSLFFIIFVAYMGLFVYKLHSFHGLSLKNATVSWKKFKEDGSERDFIFGEPEEDTITIHSYLLKLSQAFGVGPEHDKQAKEAFEKRLSEGLKTKEATVVVIDFFGNKNKKLRYCFTNKALGLMVFLLPCYFTHGELVEKVLKTALPKELKYHLVRKKAEEWEEALIQIPREFDRELVLVNISLEVKKRGICSFEYEYQISQALTKLDKSGIRVFQAAGNLDEDWKFGDLELAKQIAFILPNITTVGAREFQVGELIAPGRVIFRWPNGVELSVEGTSFSTPIALGAVLREKLKEEEKGN</sequence>
<name>E8T712_THEA1</name>
<keyword evidence="2" id="KW-0614">Plasmid</keyword>
<reference evidence="2" key="1">
    <citation type="submission" date="2011-01" db="EMBL/GenBank/DDBJ databases">
        <title>Complete sequence of plasmid of Thermovibrio ammonificans HB-1.</title>
        <authorList>
            <consortium name="US DOE Joint Genome Institute"/>
            <person name="Lucas S."/>
            <person name="Copeland A."/>
            <person name="Lapidus A."/>
            <person name="Cheng J.-F."/>
            <person name="Goodwin L."/>
            <person name="Pitluck S."/>
            <person name="Davenport K."/>
            <person name="Detter J.C."/>
            <person name="Han C."/>
            <person name="Tapia R."/>
            <person name="Land M."/>
            <person name="Hauser L."/>
            <person name="Kyrpides N."/>
            <person name="Ivanova N."/>
            <person name="Ovchinnikova G."/>
            <person name="Vetriani C."/>
            <person name="Woyke T."/>
        </authorList>
    </citation>
    <scope>NUCLEOTIDE SEQUENCE [LARGE SCALE GENOMIC DNA]</scope>
    <source>
        <strain evidence="2">HB-1</strain>
        <plasmid evidence="2">pTHEAM01</plasmid>
    </source>
</reference>
<feature type="transmembrane region" description="Helical" evidence="1">
    <location>
        <begin position="104"/>
        <end position="128"/>
    </location>
</feature>
<dbReference type="InterPro" id="IPR036852">
    <property type="entry name" value="Peptidase_S8/S53_dom_sf"/>
</dbReference>
<dbReference type="HOGENOM" id="CLU_572273_0_0_0"/>
<feature type="transmembrane region" description="Helical" evidence="1">
    <location>
        <begin position="20"/>
        <end position="42"/>
    </location>
</feature>
<dbReference type="AlphaFoldDB" id="E8T712"/>
<evidence type="ECO:0000313" key="3">
    <source>
        <dbReference type="Proteomes" id="UP000006362"/>
    </source>
</evidence>
<evidence type="ECO:0000313" key="2">
    <source>
        <dbReference type="EMBL" id="ADU97733.1"/>
    </source>
</evidence>
<proteinExistence type="predicted"/>
<dbReference type="EMBL" id="CP002445">
    <property type="protein sequence ID" value="ADU97733.1"/>
    <property type="molecule type" value="Genomic_DNA"/>
</dbReference>
<dbReference type="KEGG" id="tam:Theam_1777"/>
<dbReference type="GO" id="GO:0006508">
    <property type="term" value="P:proteolysis"/>
    <property type="evidence" value="ECO:0007669"/>
    <property type="project" value="InterPro"/>
</dbReference>
<accession>E8T712</accession>
<protein>
    <recommendedName>
        <fullName evidence="4">Peptidase S8/S53 domain-containing protein</fullName>
    </recommendedName>
</protein>